<dbReference type="PANTHER" id="PTHR35402">
    <property type="entry name" value="INTEGRAL MEMBRANE PROTEIN-RELATED"/>
    <property type="match status" value="1"/>
</dbReference>
<sequence>MDVERIFDVQARRYGALSSEIKSIRKDIDWGNSVFDAFQSASKRIRSGLISRIMALVSESSKAASDISEILEVLAQDVSTERSLREEQYRVTATYVIIIFLTFGIFLLTAYSISTSFIPLLATAAEAEGPQISPGVRIGGVSPEVIKQSFFRASLIQGFCSGILAGKMQGGKILSGLKYSIIMISIAWMFFTFFGI</sequence>
<keyword evidence="5 6" id="KW-0472">Membrane</keyword>
<evidence type="ECO:0000256" key="3">
    <source>
        <dbReference type="ARBA" id="ARBA00022692"/>
    </source>
</evidence>
<protein>
    <recommendedName>
        <fullName evidence="7">Type II secretion system protein GspF domain-containing protein</fullName>
    </recommendedName>
</protein>
<reference evidence="8 9" key="1">
    <citation type="journal article" date="2016" name="Sci. Rep.">
        <title>Metabolic traits of an uncultured archaeal lineage -MSBL1- from brine pools of the Red Sea.</title>
        <authorList>
            <person name="Mwirichia R."/>
            <person name="Alam I."/>
            <person name="Rashid M."/>
            <person name="Vinu M."/>
            <person name="Ba-Alawi W."/>
            <person name="Anthony Kamau A."/>
            <person name="Kamanda Ngugi D."/>
            <person name="Goker M."/>
            <person name="Klenk H.P."/>
            <person name="Bajic V."/>
            <person name="Stingl U."/>
        </authorList>
    </citation>
    <scope>NUCLEOTIDE SEQUENCE [LARGE SCALE GENOMIC DNA]</scope>
    <source>
        <strain evidence="8">SCGC-AAA382A13</strain>
    </source>
</reference>
<evidence type="ECO:0000256" key="1">
    <source>
        <dbReference type="ARBA" id="ARBA00004651"/>
    </source>
</evidence>
<name>A0A133VF64_9EURY</name>
<evidence type="ECO:0000256" key="6">
    <source>
        <dbReference type="SAM" id="Phobius"/>
    </source>
</evidence>
<gene>
    <name evidence="8" type="ORF">AKJ50_01750</name>
</gene>
<dbReference type="Pfam" id="PF00482">
    <property type="entry name" value="T2SSF"/>
    <property type="match status" value="1"/>
</dbReference>
<keyword evidence="4 6" id="KW-1133">Transmembrane helix</keyword>
<comment type="subcellular location">
    <subcellularLocation>
        <location evidence="1">Cell membrane</location>
        <topology evidence="1">Multi-pass membrane protein</topology>
    </subcellularLocation>
</comment>
<comment type="caution">
    <text evidence="8">The sequence shown here is derived from an EMBL/GenBank/DDBJ whole genome shotgun (WGS) entry which is preliminary data.</text>
</comment>
<dbReference type="InterPro" id="IPR056569">
    <property type="entry name" value="ArlJ-like"/>
</dbReference>
<dbReference type="EMBL" id="LHYD01000033">
    <property type="protein sequence ID" value="KXB05083.1"/>
    <property type="molecule type" value="Genomic_DNA"/>
</dbReference>
<dbReference type="GO" id="GO:0005886">
    <property type="term" value="C:plasma membrane"/>
    <property type="evidence" value="ECO:0007669"/>
    <property type="project" value="UniProtKB-SubCell"/>
</dbReference>
<dbReference type="Proteomes" id="UP000070311">
    <property type="component" value="Unassembled WGS sequence"/>
</dbReference>
<evidence type="ECO:0000313" key="8">
    <source>
        <dbReference type="EMBL" id="KXB05083.1"/>
    </source>
</evidence>
<evidence type="ECO:0000256" key="5">
    <source>
        <dbReference type="ARBA" id="ARBA00023136"/>
    </source>
</evidence>
<evidence type="ECO:0000256" key="2">
    <source>
        <dbReference type="ARBA" id="ARBA00022475"/>
    </source>
</evidence>
<dbReference type="AlphaFoldDB" id="A0A133VF64"/>
<keyword evidence="3 6" id="KW-0812">Transmembrane</keyword>
<keyword evidence="2" id="KW-1003">Cell membrane</keyword>
<feature type="transmembrane region" description="Helical" evidence="6">
    <location>
        <begin position="177"/>
        <end position="195"/>
    </location>
</feature>
<feature type="transmembrane region" description="Helical" evidence="6">
    <location>
        <begin position="92"/>
        <end position="113"/>
    </location>
</feature>
<organism evidence="8 9">
    <name type="scientific">candidate division MSBL1 archaeon SCGC-AAA382A13</name>
    <dbReference type="NCBI Taxonomy" id="1698279"/>
    <lineage>
        <taxon>Archaea</taxon>
        <taxon>Methanobacteriati</taxon>
        <taxon>Methanobacteriota</taxon>
        <taxon>candidate division MSBL1</taxon>
    </lineage>
</organism>
<dbReference type="PANTHER" id="PTHR35402:SF1">
    <property type="entry name" value="TYPE II SECRETION SYSTEM PROTEIN GSPF DOMAIN-CONTAINING PROTEIN"/>
    <property type="match status" value="1"/>
</dbReference>
<evidence type="ECO:0000313" key="9">
    <source>
        <dbReference type="Proteomes" id="UP000070311"/>
    </source>
</evidence>
<feature type="domain" description="Type II secretion system protein GspF" evidence="7">
    <location>
        <begin position="13"/>
        <end position="110"/>
    </location>
</feature>
<dbReference type="InterPro" id="IPR018076">
    <property type="entry name" value="T2SS_GspF_dom"/>
</dbReference>
<proteinExistence type="predicted"/>
<evidence type="ECO:0000256" key="4">
    <source>
        <dbReference type="ARBA" id="ARBA00022989"/>
    </source>
</evidence>
<keyword evidence="9" id="KW-1185">Reference proteome</keyword>
<accession>A0A133VF64</accession>
<evidence type="ECO:0000259" key="7">
    <source>
        <dbReference type="Pfam" id="PF00482"/>
    </source>
</evidence>